<keyword evidence="2" id="KW-1185">Reference proteome</keyword>
<sequence length="63" mass="7547">MHYNFLESLVSCEQSRLIEGHRHQRPTIAAKFWHFWKIWNLFEHPNLSCDSLGLLYLVSFAID</sequence>
<dbReference type="EMBL" id="CAEY01000112">
    <property type="status" value="NOT_ANNOTATED_CDS"/>
    <property type="molecule type" value="Genomic_DNA"/>
</dbReference>
<accession>T1KIE2</accession>
<evidence type="ECO:0000313" key="2">
    <source>
        <dbReference type="Proteomes" id="UP000015104"/>
    </source>
</evidence>
<dbReference type="HOGENOM" id="CLU_2888630_0_0_1"/>
<evidence type="ECO:0000313" key="1">
    <source>
        <dbReference type="EnsemblMetazoa" id="tetur12g01050.1"/>
    </source>
</evidence>
<dbReference type="Proteomes" id="UP000015104">
    <property type="component" value="Unassembled WGS sequence"/>
</dbReference>
<dbReference type="AlphaFoldDB" id="T1KIE2"/>
<name>T1KIE2_TETUR</name>
<reference evidence="2" key="1">
    <citation type="submission" date="2011-08" db="EMBL/GenBank/DDBJ databases">
        <authorList>
            <person name="Rombauts S."/>
        </authorList>
    </citation>
    <scope>NUCLEOTIDE SEQUENCE</scope>
    <source>
        <strain evidence="2">London</strain>
    </source>
</reference>
<dbReference type="EnsemblMetazoa" id="tetur12g01050.1">
    <property type="protein sequence ID" value="tetur12g01050.1"/>
    <property type="gene ID" value="tetur12g01050"/>
</dbReference>
<organism evidence="1 2">
    <name type="scientific">Tetranychus urticae</name>
    <name type="common">Two-spotted spider mite</name>
    <dbReference type="NCBI Taxonomy" id="32264"/>
    <lineage>
        <taxon>Eukaryota</taxon>
        <taxon>Metazoa</taxon>
        <taxon>Ecdysozoa</taxon>
        <taxon>Arthropoda</taxon>
        <taxon>Chelicerata</taxon>
        <taxon>Arachnida</taxon>
        <taxon>Acari</taxon>
        <taxon>Acariformes</taxon>
        <taxon>Trombidiformes</taxon>
        <taxon>Prostigmata</taxon>
        <taxon>Eleutherengona</taxon>
        <taxon>Raphignathae</taxon>
        <taxon>Tetranychoidea</taxon>
        <taxon>Tetranychidae</taxon>
        <taxon>Tetranychus</taxon>
    </lineage>
</organism>
<proteinExistence type="predicted"/>
<protein>
    <submittedName>
        <fullName evidence="1">Uncharacterized protein</fullName>
    </submittedName>
</protein>
<reference evidence="1" key="2">
    <citation type="submission" date="2015-06" db="UniProtKB">
        <authorList>
            <consortium name="EnsemblMetazoa"/>
        </authorList>
    </citation>
    <scope>IDENTIFICATION</scope>
</reference>